<dbReference type="PANTHER" id="PTHR43191:SF2">
    <property type="entry name" value="RRNA METHYLTRANSFERASE 3, MITOCHONDRIAL"/>
    <property type="match status" value="1"/>
</dbReference>
<evidence type="ECO:0000259" key="4">
    <source>
        <dbReference type="SMART" id="SM00967"/>
    </source>
</evidence>
<dbReference type="GO" id="GO:0005737">
    <property type="term" value="C:cytoplasm"/>
    <property type="evidence" value="ECO:0007669"/>
    <property type="project" value="UniProtKB-ARBA"/>
</dbReference>
<dbReference type="SMART" id="SM00967">
    <property type="entry name" value="SpoU_sub_bind"/>
    <property type="match status" value="1"/>
</dbReference>
<dbReference type="GO" id="GO:0008173">
    <property type="term" value="F:RNA methyltransferase activity"/>
    <property type="evidence" value="ECO:0007669"/>
    <property type="project" value="InterPro"/>
</dbReference>
<evidence type="ECO:0000313" key="6">
    <source>
        <dbReference type="Proteomes" id="UP000637720"/>
    </source>
</evidence>
<dbReference type="Pfam" id="PF22435">
    <property type="entry name" value="MRM3-like_sub_bind"/>
    <property type="match status" value="1"/>
</dbReference>
<dbReference type="CDD" id="cd18095">
    <property type="entry name" value="SpoU-like_rRNA-MTase"/>
    <property type="match status" value="1"/>
</dbReference>
<protein>
    <submittedName>
        <fullName evidence="5">23S rRNA methyltransferase</fullName>
    </submittedName>
</protein>
<dbReference type="GO" id="GO:0003723">
    <property type="term" value="F:RNA binding"/>
    <property type="evidence" value="ECO:0007669"/>
    <property type="project" value="InterPro"/>
</dbReference>
<dbReference type="Gene3D" id="3.40.1280.10">
    <property type="match status" value="1"/>
</dbReference>
<dbReference type="InterPro" id="IPR053888">
    <property type="entry name" value="MRM3-like_sub_bind"/>
</dbReference>
<dbReference type="Gene3D" id="3.30.1330.30">
    <property type="match status" value="1"/>
</dbReference>
<dbReference type="Pfam" id="PF00588">
    <property type="entry name" value="SpoU_methylase"/>
    <property type="match status" value="1"/>
</dbReference>
<name>A0A8J3B347_9BACI</name>
<dbReference type="InterPro" id="IPR029064">
    <property type="entry name" value="Ribosomal_eL30-like_sf"/>
</dbReference>
<proteinExistence type="inferred from homology"/>
<feature type="domain" description="RNA 2-O ribose methyltransferase substrate binding" evidence="4">
    <location>
        <begin position="34"/>
        <end position="108"/>
    </location>
</feature>
<dbReference type="SUPFAM" id="SSF55315">
    <property type="entry name" value="L30e-like"/>
    <property type="match status" value="1"/>
</dbReference>
<dbReference type="GO" id="GO:0006396">
    <property type="term" value="P:RNA processing"/>
    <property type="evidence" value="ECO:0007669"/>
    <property type="project" value="InterPro"/>
</dbReference>
<dbReference type="GO" id="GO:0032259">
    <property type="term" value="P:methylation"/>
    <property type="evidence" value="ECO:0007669"/>
    <property type="project" value="UniProtKB-KW"/>
</dbReference>
<dbReference type="InterPro" id="IPR013123">
    <property type="entry name" value="SpoU_subst-bd"/>
</dbReference>
<comment type="caution">
    <text evidence="5">The sequence shown here is derived from an EMBL/GenBank/DDBJ whole genome shotgun (WGS) entry which is preliminary data.</text>
</comment>
<dbReference type="InterPro" id="IPR029028">
    <property type="entry name" value="Alpha/beta_knot_MTases"/>
</dbReference>
<gene>
    <name evidence="5" type="ORF">GCM10007043_00940</name>
</gene>
<dbReference type="PANTHER" id="PTHR43191">
    <property type="entry name" value="RRNA METHYLTRANSFERASE 3"/>
    <property type="match status" value="1"/>
</dbReference>
<evidence type="ECO:0000313" key="5">
    <source>
        <dbReference type="EMBL" id="GGJ91087.1"/>
    </source>
</evidence>
<organism evidence="5 6">
    <name type="scientific">Calditerricola satsumensis</name>
    <dbReference type="NCBI Taxonomy" id="373054"/>
    <lineage>
        <taxon>Bacteria</taxon>
        <taxon>Bacillati</taxon>
        <taxon>Bacillota</taxon>
        <taxon>Bacilli</taxon>
        <taxon>Bacillales</taxon>
        <taxon>Bacillaceae</taxon>
        <taxon>Calditerricola</taxon>
    </lineage>
</organism>
<dbReference type="InterPro" id="IPR001537">
    <property type="entry name" value="SpoU_MeTrfase"/>
</dbReference>
<keyword evidence="3" id="KW-0808">Transferase</keyword>
<keyword evidence="2 5" id="KW-0489">Methyltransferase</keyword>
<reference evidence="5" key="1">
    <citation type="journal article" date="2014" name="Int. J. Syst. Evol. Microbiol.">
        <title>Complete genome sequence of Corynebacterium casei LMG S-19264T (=DSM 44701T), isolated from a smear-ripened cheese.</title>
        <authorList>
            <consortium name="US DOE Joint Genome Institute (JGI-PGF)"/>
            <person name="Walter F."/>
            <person name="Albersmeier A."/>
            <person name="Kalinowski J."/>
            <person name="Ruckert C."/>
        </authorList>
    </citation>
    <scope>NUCLEOTIDE SEQUENCE</scope>
    <source>
        <strain evidence="5">JCM 14719</strain>
    </source>
</reference>
<reference evidence="5" key="2">
    <citation type="submission" date="2020-09" db="EMBL/GenBank/DDBJ databases">
        <authorList>
            <person name="Sun Q."/>
            <person name="Ohkuma M."/>
        </authorList>
    </citation>
    <scope>NUCLEOTIDE SEQUENCE</scope>
    <source>
        <strain evidence="5">JCM 14719</strain>
    </source>
</reference>
<evidence type="ECO:0000256" key="3">
    <source>
        <dbReference type="ARBA" id="ARBA00022679"/>
    </source>
</evidence>
<keyword evidence="6" id="KW-1185">Reference proteome</keyword>
<evidence type="ECO:0000256" key="2">
    <source>
        <dbReference type="ARBA" id="ARBA00022603"/>
    </source>
</evidence>
<dbReference type="EMBL" id="BMOF01000001">
    <property type="protein sequence ID" value="GGJ91087.1"/>
    <property type="molecule type" value="Genomic_DNA"/>
</dbReference>
<sequence length="283" mass="30254">MKAMERIVSRQNARVRAWRKLHTRKGRERAGLFLLEGTHVVAEALAAGAPVTHVLWDETRPLPEELAEWAGRAEGPRWVACTPEVIAHLATTETPQAVLAIARIPERDRRLWLAEAANASARGLVLLVDAVQDPGNVGTLIRTADAAGADAVFLGTGSADAYNPKTVRATMGSLFHVPVFAAPLEEVVAALRKAGWTVWAAALSGARYDDPALYTRPTAFVVGNEASGVSPDLAARTDGTVTIPMPGRAESLNVAVAAGVLLFEAVRQRRREHGSAEWRKAGG</sequence>
<accession>A0A8J3B347</accession>
<dbReference type="InterPro" id="IPR029026">
    <property type="entry name" value="tRNA_m1G_MTases_N"/>
</dbReference>
<dbReference type="AlphaFoldDB" id="A0A8J3B347"/>
<dbReference type="Proteomes" id="UP000637720">
    <property type="component" value="Unassembled WGS sequence"/>
</dbReference>
<dbReference type="SUPFAM" id="SSF75217">
    <property type="entry name" value="alpha/beta knot"/>
    <property type="match status" value="1"/>
</dbReference>
<comment type="similarity">
    <text evidence="1">Belongs to the class IV-like SAM-binding methyltransferase superfamily. RNA methyltransferase TrmH family.</text>
</comment>
<evidence type="ECO:0000256" key="1">
    <source>
        <dbReference type="ARBA" id="ARBA00007228"/>
    </source>
</evidence>
<dbReference type="InterPro" id="IPR051259">
    <property type="entry name" value="rRNA_Methyltransferase"/>
</dbReference>